<evidence type="ECO:0000256" key="7">
    <source>
        <dbReference type="ARBA" id="ARBA00047712"/>
    </source>
</evidence>
<dbReference type="CDD" id="cd03081">
    <property type="entry name" value="TRX_Fd_NuoE_FDH_gamma"/>
    <property type="match status" value="1"/>
</dbReference>
<keyword evidence="5 8" id="KW-0411">Iron-sulfur</keyword>
<dbReference type="PIRSF" id="PIRSF000216">
    <property type="entry name" value="NADH_DH_24kDa"/>
    <property type="match status" value="1"/>
</dbReference>
<dbReference type="EMBL" id="DQ531485">
    <property type="protein sequence ID" value="ABG02413.1"/>
    <property type="molecule type" value="Genomic_DNA"/>
</dbReference>
<reference evidence="9" key="1">
    <citation type="submission" date="2006-05" db="EMBL/GenBank/DDBJ databases">
        <title>Identification and analysis of genes involved in the oxidation of reduced phosphorus compounds by Xanthobacter flavus WM2814.</title>
        <authorList>
            <person name="Wilson M.M."/>
            <person name="Metcalf W.W."/>
        </authorList>
    </citation>
    <scope>NUCLEOTIDE SEQUENCE</scope>
    <source>
        <strain evidence="9">WM2814</strain>
    </source>
</reference>
<proteinExistence type="inferred from homology"/>
<evidence type="ECO:0000256" key="6">
    <source>
        <dbReference type="ARBA" id="ARBA00034078"/>
    </source>
</evidence>
<dbReference type="SUPFAM" id="SSF52833">
    <property type="entry name" value="Thioredoxin-like"/>
    <property type="match status" value="1"/>
</dbReference>
<keyword evidence="2 8" id="KW-0001">2Fe-2S</keyword>
<keyword evidence="4 8" id="KW-0408">Iron</keyword>
<dbReference type="GO" id="GO:0051537">
    <property type="term" value="F:2 iron, 2 sulfur cluster binding"/>
    <property type="evidence" value="ECO:0007669"/>
    <property type="project" value="UniProtKB-KW"/>
</dbReference>
<comment type="cofactor">
    <cofactor evidence="6">
        <name>[2Fe-2S] cluster</name>
        <dbReference type="ChEBI" id="CHEBI:190135"/>
    </cofactor>
</comment>
<dbReference type="InterPro" id="IPR041921">
    <property type="entry name" value="NuoE_N"/>
</dbReference>
<feature type="binding site" evidence="8">
    <location>
        <position position="123"/>
    </location>
    <ligand>
        <name>[2Fe-2S] cluster</name>
        <dbReference type="ChEBI" id="CHEBI:190135"/>
    </ligand>
</feature>
<feature type="binding site" evidence="8">
    <location>
        <position position="127"/>
    </location>
    <ligand>
        <name>[2Fe-2S] cluster</name>
        <dbReference type="ChEBI" id="CHEBI:190135"/>
    </ligand>
</feature>
<evidence type="ECO:0000256" key="3">
    <source>
        <dbReference type="ARBA" id="ARBA00022723"/>
    </source>
</evidence>
<feature type="binding site" evidence="8">
    <location>
        <position position="87"/>
    </location>
    <ligand>
        <name>[2Fe-2S] cluster</name>
        <dbReference type="ChEBI" id="CHEBI:190135"/>
    </ligand>
</feature>
<name>A5X3H2_XANFL</name>
<dbReference type="GO" id="GO:0016491">
    <property type="term" value="F:oxidoreductase activity"/>
    <property type="evidence" value="ECO:0007669"/>
    <property type="project" value="InterPro"/>
</dbReference>
<dbReference type="Pfam" id="PF01257">
    <property type="entry name" value="2Fe-2S_thioredx"/>
    <property type="match status" value="1"/>
</dbReference>
<evidence type="ECO:0000256" key="2">
    <source>
        <dbReference type="ARBA" id="ARBA00022714"/>
    </source>
</evidence>
<protein>
    <submittedName>
        <fullName evidence="9">FdsG</fullName>
    </submittedName>
</protein>
<dbReference type="Gene3D" id="3.40.30.10">
    <property type="entry name" value="Glutaredoxin"/>
    <property type="match status" value="1"/>
</dbReference>
<feature type="binding site" evidence="8">
    <location>
        <position position="82"/>
    </location>
    <ligand>
        <name>[2Fe-2S] cluster</name>
        <dbReference type="ChEBI" id="CHEBI:190135"/>
    </ligand>
</feature>
<keyword evidence="3 8" id="KW-0479">Metal-binding</keyword>
<dbReference type="InterPro" id="IPR036249">
    <property type="entry name" value="Thioredoxin-like_sf"/>
</dbReference>
<dbReference type="AlphaFoldDB" id="A5X3H2"/>
<dbReference type="GO" id="GO:0046872">
    <property type="term" value="F:metal ion binding"/>
    <property type="evidence" value="ECO:0007669"/>
    <property type="project" value="UniProtKB-KW"/>
</dbReference>
<evidence type="ECO:0000256" key="4">
    <source>
        <dbReference type="ARBA" id="ARBA00023004"/>
    </source>
</evidence>
<organism evidence="9">
    <name type="scientific">Xanthobacter flavus</name>
    <dbReference type="NCBI Taxonomy" id="281"/>
    <lineage>
        <taxon>Bacteria</taxon>
        <taxon>Pseudomonadati</taxon>
        <taxon>Pseudomonadota</taxon>
        <taxon>Alphaproteobacteria</taxon>
        <taxon>Hyphomicrobiales</taxon>
        <taxon>Xanthobacteraceae</taxon>
        <taxon>Xanthobacter</taxon>
    </lineage>
</organism>
<sequence length="164" mass="17635">MAVYEDWSTERAAQVITQLKHLEGATMPIFHALQETFGFVPDPAVPMIADSLNLSRAEVYGVLTFYHDFRREPPGRHVVKLCAAEACQSVGGKALAAYAQEKLDVEMGETSADGRVTLEPIYCLGLCACAPAALVDGQLMGRLDRDAIDEIADCIASGKSMGDA</sequence>
<evidence type="ECO:0000313" key="9">
    <source>
        <dbReference type="EMBL" id="ABG02413.1"/>
    </source>
</evidence>
<comment type="similarity">
    <text evidence="1">Belongs to the complex I 24 kDa subunit family.</text>
</comment>
<dbReference type="NCBIfam" id="NF004638">
    <property type="entry name" value="PRK05988.1"/>
    <property type="match status" value="1"/>
</dbReference>
<dbReference type="PANTHER" id="PTHR43342">
    <property type="entry name" value="NADH-QUINONE OXIDOREDUCTASE, E SUBUNIT"/>
    <property type="match status" value="1"/>
</dbReference>
<dbReference type="FunFam" id="1.10.10.1590:FF:000001">
    <property type="entry name" value="NADH-quinone oxidoreductase subunit E"/>
    <property type="match status" value="1"/>
</dbReference>
<dbReference type="Gene3D" id="1.10.10.1590">
    <property type="entry name" value="NADH-quinone oxidoreductase subunit E"/>
    <property type="match status" value="1"/>
</dbReference>
<evidence type="ECO:0000256" key="8">
    <source>
        <dbReference type="PIRSR" id="PIRSR000216-1"/>
    </source>
</evidence>
<dbReference type="InterPro" id="IPR002023">
    <property type="entry name" value="NuoE-like"/>
</dbReference>
<dbReference type="PROSITE" id="PS01099">
    <property type="entry name" value="COMPLEX1_24K"/>
    <property type="match status" value="1"/>
</dbReference>
<gene>
    <name evidence="9" type="primary">fdsG</name>
</gene>
<comment type="cofactor">
    <cofactor evidence="8">
        <name>[2Fe-2S] cluster</name>
        <dbReference type="ChEBI" id="CHEBI:190135"/>
    </cofactor>
    <text evidence="8">Binds 1 [2Fe-2S] cluster.</text>
</comment>
<dbReference type="PANTHER" id="PTHR43342:SF1">
    <property type="entry name" value="BIFURCATING [FEFE] HYDROGENASE GAMMA SUBUNIT"/>
    <property type="match status" value="1"/>
</dbReference>
<accession>A5X3H2</accession>
<comment type="catalytic activity">
    <reaction evidence="7">
        <text>a quinone + NADH + 5 H(+)(in) = a quinol + NAD(+) + 4 H(+)(out)</text>
        <dbReference type="Rhea" id="RHEA:57888"/>
        <dbReference type="ChEBI" id="CHEBI:15378"/>
        <dbReference type="ChEBI" id="CHEBI:24646"/>
        <dbReference type="ChEBI" id="CHEBI:57540"/>
        <dbReference type="ChEBI" id="CHEBI:57945"/>
        <dbReference type="ChEBI" id="CHEBI:132124"/>
    </reaction>
</comment>
<evidence type="ECO:0000256" key="5">
    <source>
        <dbReference type="ARBA" id="ARBA00023014"/>
    </source>
</evidence>
<dbReference type="InterPro" id="IPR028431">
    <property type="entry name" value="NADP_DH_HndA-like"/>
</dbReference>
<evidence type="ECO:0000256" key="1">
    <source>
        <dbReference type="ARBA" id="ARBA00010643"/>
    </source>
</evidence>